<evidence type="ECO:0000256" key="4">
    <source>
        <dbReference type="ARBA" id="ARBA00022692"/>
    </source>
</evidence>
<evidence type="ECO:0000256" key="1">
    <source>
        <dbReference type="ARBA" id="ARBA00004651"/>
    </source>
</evidence>
<evidence type="ECO:0000256" key="2">
    <source>
        <dbReference type="ARBA" id="ARBA00005236"/>
    </source>
</evidence>
<feature type="transmembrane region" description="Helical" evidence="7">
    <location>
        <begin position="337"/>
        <end position="363"/>
    </location>
</feature>
<comment type="subcellular location">
    <subcellularLocation>
        <location evidence="1">Cell membrane</location>
        <topology evidence="1">Multi-pass membrane protein</topology>
    </subcellularLocation>
</comment>
<dbReference type="InterPro" id="IPR051447">
    <property type="entry name" value="Lipoprotein-release_system"/>
</dbReference>
<protein>
    <submittedName>
        <fullName evidence="9">Putative ABC transport system permease protein</fullName>
    </submittedName>
</protein>
<dbReference type="OrthoDB" id="3223244at2"/>
<feature type="transmembrane region" description="Helical" evidence="7">
    <location>
        <begin position="655"/>
        <end position="680"/>
    </location>
</feature>
<dbReference type="RefSeq" id="WP_089243576.1">
    <property type="nucleotide sequence ID" value="NZ_FZOW01000002.1"/>
</dbReference>
<proteinExistence type="inferred from homology"/>
<dbReference type="InterPro" id="IPR003838">
    <property type="entry name" value="ABC3_permease_C"/>
</dbReference>
<dbReference type="PANTHER" id="PTHR30489:SF0">
    <property type="entry name" value="LIPOPROTEIN-RELEASING SYSTEM TRANSMEMBRANE PROTEIN LOLE"/>
    <property type="match status" value="1"/>
</dbReference>
<sequence length="737" mass="75347">MIRLVLASLRYRITSFVATFLALFLGAAIVMACGGLMETGVRAAVASDRFAYAPIVVTGVQTHAGVALTERVRMDTSIVDQVSAVPGVADAIPSRSLPPAVLVDRRIDSVGVLTEPGADTAAVASAISTALGSSATVLTGENRGLAEFPDALASQRTLTILAGIFGSWAVMIVVFGVASMLSLSLGQRQREMALLRAIGSTPRQVRRMILGETVLLCIVATALAVTPGFFLGRFLFGQLAASGIVSSALIFHQGLIPVIVGIVTAMAAAIAATLVAGRRAANTKPLAALSEATEPTRWLTRPRLVLAVLFLASGISMSVVTVAVMDNGPILASTAGPASVLVGIGLALLAPGFMKAIVVVVGWPVRILAGPAGFLAVHNARIRSIRMAGAVAPIVLLMGIAVGTLYMQSTENAVKTEAFASTLLADLVVTSGGFAPGVVDEIATLPGVAGASELVTSDGFVDGPGGGSDFGFRGVTAAGAKDTIRFDSTAGSVENLTGDSVAISESQSEDFGVQVGDTLGLHLGDGSPLSTTVVAIHADDPNDPSLLLPADVLAAHTTPGLAQQILVRAEPGVDQQTLRADISALAPGATVSDRASLIGDNTRVQQILVSANYTIVGMIIGYAAITVVGTLVAATRKRSREFGLQRLTGSTRRQVLEMLTVESGFVVTTAVVLGTVAASATTIPYSLVKSGSVVPSGSPMIYIGVVALAAVLTIVATAVPAWRGMARPAVESVRRPE</sequence>
<feature type="transmembrane region" description="Helical" evidence="7">
    <location>
        <begin position="255"/>
        <end position="276"/>
    </location>
</feature>
<gene>
    <name evidence="9" type="ORF">SAMN05421642_102408</name>
</gene>
<feature type="transmembrane region" description="Helical" evidence="7">
    <location>
        <begin position="304"/>
        <end position="325"/>
    </location>
</feature>
<keyword evidence="10" id="KW-1185">Reference proteome</keyword>
<organism evidence="9 10">
    <name type="scientific">Rhodococcoides kyotonense</name>
    <dbReference type="NCBI Taxonomy" id="398843"/>
    <lineage>
        <taxon>Bacteria</taxon>
        <taxon>Bacillati</taxon>
        <taxon>Actinomycetota</taxon>
        <taxon>Actinomycetes</taxon>
        <taxon>Mycobacteriales</taxon>
        <taxon>Nocardiaceae</taxon>
        <taxon>Rhodococcoides</taxon>
    </lineage>
</organism>
<dbReference type="PROSITE" id="PS51257">
    <property type="entry name" value="PROKAR_LIPOPROTEIN"/>
    <property type="match status" value="1"/>
</dbReference>
<feature type="transmembrane region" description="Helical" evidence="7">
    <location>
        <begin position="613"/>
        <end position="634"/>
    </location>
</feature>
<evidence type="ECO:0000313" key="10">
    <source>
        <dbReference type="Proteomes" id="UP000198327"/>
    </source>
</evidence>
<dbReference type="Proteomes" id="UP000198327">
    <property type="component" value="Unassembled WGS sequence"/>
</dbReference>
<feature type="transmembrane region" description="Helical" evidence="7">
    <location>
        <begin position="213"/>
        <end position="235"/>
    </location>
</feature>
<evidence type="ECO:0000256" key="7">
    <source>
        <dbReference type="SAM" id="Phobius"/>
    </source>
</evidence>
<reference evidence="10" key="1">
    <citation type="submission" date="2017-06" db="EMBL/GenBank/DDBJ databases">
        <authorList>
            <person name="Varghese N."/>
            <person name="Submissions S."/>
        </authorList>
    </citation>
    <scope>NUCLEOTIDE SEQUENCE [LARGE SCALE GENOMIC DNA]</scope>
    <source>
        <strain evidence="10">JCM 23211</strain>
    </source>
</reference>
<dbReference type="PANTHER" id="PTHR30489">
    <property type="entry name" value="LIPOPROTEIN-RELEASING SYSTEM TRANSMEMBRANE PROTEIN LOLE"/>
    <property type="match status" value="1"/>
</dbReference>
<keyword evidence="5 7" id="KW-1133">Transmembrane helix</keyword>
<evidence type="ECO:0000256" key="3">
    <source>
        <dbReference type="ARBA" id="ARBA00022475"/>
    </source>
</evidence>
<dbReference type="Pfam" id="PF02687">
    <property type="entry name" value="FtsX"/>
    <property type="match status" value="2"/>
</dbReference>
<keyword evidence="6 7" id="KW-0472">Membrane</keyword>
<accession>A0A239EKD6</accession>
<feature type="transmembrane region" description="Helical" evidence="7">
    <location>
        <begin position="160"/>
        <end position="186"/>
    </location>
</feature>
<dbReference type="GO" id="GO:0044874">
    <property type="term" value="P:lipoprotein localization to outer membrane"/>
    <property type="evidence" value="ECO:0007669"/>
    <property type="project" value="TreeGrafter"/>
</dbReference>
<dbReference type="EMBL" id="FZOW01000002">
    <property type="protein sequence ID" value="SNS44513.1"/>
    <property type="molecule type" value="Genomic_DNA"/>
</dbReference>
<evidence type="ECO:0000313" key="9">
    <source>
        <dbReference type="EMBL" id="SNS44513.1"/>
    </source>
</evidence>
<comment type="similarity">
    <text evidence="2">Belongs to the ABC-4 integral membrane protein family. LolC/E subfamily.</text>
</comment>
<evidence type="ECO:0000259" key="8">
    <source>
        <dbReference type="Pfam" id="PF02687"/>
    </source>
</evidence>
<keyword evidence="4 7" id="KW-0812">Transmembrane</keyword>
<feature type="domain" description="ABC3 transporter permease C-terminal" evidence="8">
    <location>
        <begin position="614"/>
        <end position="725"/>
    </location>
</feature>
<feature type="transmembrane region" description="Helical" evidence="7">
    <location>
        <begin position="384"/>
        <end position="407"/>
    </location>
</feature>
<evidence type="ECO:0000256" key="5">
    <source>
        <dbReference type="ARBA" id="ARBA00022989"/>
    </source>
</evidence>
<feature type="domain" description="ABC3 transporter permease C-terminal" evidence="8">
    <location>
        <begin position="164"/>
        <end position="285"/>
    </location>
</feature>
<feature type="transmembrane region" description="Helical" evidence="7">
    <location>
        <begin position="700"/>
        <end position="722"/>
    </location>
</feature>
<evidence type="ECO:0000256" key="6">
    <source>
        <dbReference type="ARBA" id="ARBA00023136"/>
    </source>
</evidence>
<keyword evidence="3" id="KW-1003">Cell membrane</keyword>
<name>A0A239EKD6_9NOCA</name>
<dbReference type="AlphaFoldDB" id="A0A239EKD6"/>
<dbReference type="GO" id="GO:0098797">
    <property type="term" value="C:plasma membrane protein complex"/>
    <property type="evidence" value="ECO:0007669"/>
    <property type="project" value="TreeGrafter"/>
</dbReference>